<dbReference type="GO" id="GO:0043916">
    <property type="term" value="F:DNA-7-methylguanine glycosylase activity"/>
    <property type="evidence" value="ECO:0007669"/>
    <property type="project" value="TreeGrafter"/>
</dbReference>
<comment type="caution">
    <text evidence="5">The sequence shown here is derived from an EMBL/GenBank/DDBJ whole genome shotgun (WGS) entry which is preliminary data.</text>
</comment>
<dbReference type="InterPro" id="IPR035451">
    <property type="entry name" value="Ada-like_dom_sf"/>
</dbReference>
<dbReference type="SUPFAM" id="SSF48150">
    <property type="entry name" value="DNA-glycosylase"/>
    <property type="match status" value="1"/>
</dbReference>
<dbReference type="GO" id="GO:0006307">
    <property type="term" value="P:DNA alkylation repair"/>
    <property type="evidence" value="ECO:0007669"/>
    <property type="project" value="TreeGrafter"/>
</dbReference>
<evidence type="ECO:0000256" key="3">
    <source>
        <dbReference type="ARBA" id="ARBA00023204"/>
    </source>
</evidence>
<dbReference type="InterPro" id="IPR011257">
    <property type="entry name" value="DNA_glycosylase"/>
</dbReference>
<accession>A0A318MSJ1</accession>
<dbReference type="GO" id="GO:0008168">
    <property type="term" value="F:methyltransferase activity"/>
    <property type="evidence" value="ECO:0007669"/>
    <property type="project" value="InterPro"/>
</dbReference>
<dbReference type="Proteomes" id="UP000247838">
    <property type="component" value="Unassembled WGS sequence"/>
</dbReference>
<dbReference type="Pfam" id="PF12833">
    <property type="entry name" value="HTH_18"/>
    <property type="match status" value="1"/>
</dbReference>
<dbReference type="SMART" id="SM01009">
    <property type="entry name" value="AlkA_N"/>
    <property type="match status" value="1"/>
</dbReference>
<dbReference type="Gene3D" id="1.10.10.60">
    <property type="entry name" value="Homeodomain-like"/>
    <property type="match status" value="1"/>
</dbReference>
<dbReference type="InterPro" id="IPR018060">
    <property type="entry name" value="HTH_AraC"/>
</dbReference>
<dbReference type="InterPro" id="IPR023170">
    <property type="entry name" value="HhH_base_excis_C"/>
</dbReference>
<reference evidence="5 6" key="1">
    <citation type="submission" date="2018-05" db="EMBL/GenBank/DDBJ databases">
        <title>Reference genomes for bee gut microbiota database.</title>
        <authorList>
            <person name="Ellegaard K.M."/>
        </authorList>
    </citation>
    <scope>NUCLEOTIDE SEQUENCE [LARGE SCALE GENOMIC DNA]</scope>
    <source>
        <strain evidence="5 6">ESL0167</strain>
    </source>
</reference>
<gene>
    <name evidence="5" type="ORF">DKK76_05130</name>
</gene>
<evidence type="ECO:0000256" key="1">
    <source>
        <dbReference type="ARBA" id="ARBA00022763"/>
    </source>
</evidence>
<dbReference type="Gene3D" id="3.40.10.10">
    <property type="entry name" value="DNA Methylphosphotriester Repair Domain"/>
    <property type="match status" value="1"/>
</dbReference>
<keyword evidence="1" id="KW-0227">DNA damage</keyword>
<dbReference type="Gene3D" id="1.10.1670.10">
    <property type="entry name" value="Helix-hairpin-Helix base-excision DNA repair enzymes (C-terminal)"/>
    <property type="match status" value="1"/>
</dbReference>
<dbReference type="GO" id="GO:0008270">
    <property type="term" value="F:zinc ion binding"/>
    <property type="evidence" value="ECO:0007669"/>
    <property type="project" value="InterPro"/>
</dbReference>
<dbReference type="GO" id="GO:0005737">
    <property type="term" value="C:cytoplasm"/>
    <property type="evidence" value="ECO:0007669"/>
    <property type="project" value="TreeGrafter"/>
</dbReference>
<dbReference type="GO" id="GO:0008725">
    <property type="term" value="F:DNA-3-methyladenine glycosylase activity"/>
    <property type="evidence" value="ECO:0007669"/>
    <property type="project" value="TreeGrafter"/>
</dbReference>
<dbReference type="PANTHER" id="PTHR43003:SF13">
    <property type="entry name" value="DNA-3-METHYLADENINE GLYCOSYLASE 2"/>
    <property type="match status" value="1"/>
</dbReference>
<evidence type="ECO:0000313" key="5">
    <source>
        <dbReference type="EMBL" id="PXY95501.1"/>
    </source>
</evidence>
<dbReference type="SUPFAM" id="SSF57884">
    <property type="entry name" value="Ada DNA repair protein, N-terminal domain (N-Ada 10)"/>
    <property type="match status" value="1"/>
</dbReference>
<dbReference type="AlphaFoldDB" id="A0A318MSJ1"/>
<evidence type="ECO:0000256" key="2">
    <source>
        <dbReference type="ARBA" id="ARBA00023159"/>
    </source>
</evidence>
<dbReference type="InterPro" id="IPR051912">
    <property type="entry name" value="Alkylbase_DNA_Glycosylase/TA"/>
</dbReference>
<keyword evidence="2" id="KW-0010">Activator</keyword>
<dbReference type="Pfam" id="PF02805">
    <property type="entry name" value="Ada_Zn_binding"/>
    <property type="match status" value="1"/>
</dbReference>
<dbReference type="GO" id="GO:0043565">
    <property type="term" value="F:sequence-specific DNA binding"/>
    <property type="evidence" value="ECO:0007669"/>
    <property type="project" value="InterPro"/>
</dbReference>
<name>A0A318MSJ1_FRIPE</name>
<dbReference type="Pfam" id="PF06029">
    <property type="entry name" value="AlkA_N"/>
    <property type="match status" value="1"/>
</dbReference>
<dbReference type="GO" id="GO:0032131">
    <property type="term" value="F:alkylated DNA binding"/>
    <property type="evidence" value="ECO:0007669"/>
    <property type="project" value="TreeGrafter"/>
</dbReference>
<sequence>MTWIFLMEKYTTDIFKQARMSRDPRFDGKVFIAVKSTKIFCRTICPAKLPLEKNVIYYLSKEEAISAGYRPCFRCKPEFSPSYNELSRYSIITQKAVELIQSGEMLTASIEEIASTLFTSSRNLNKAFTKNLGMSLKQFQNMVKALFAKKLLYSSNLSIVEISEACGYSSVSGLYNLINRFLKVPVRKLLSKSNEEVKQTIDLKIPYMHFYNWDFFLTFQSKRLINHIESIQGKVYRRTIEIENIKGYFEIKYEDNSFIVTLSRSFLPKMPEVLRKISVMFDLNSNVSFIEDKLRNLYPSVIKDKGLHIPGVFSAYEAGIRAICGQQVSVSAATNLLNQFVSIFHTEDEYANHYFPCPQEITMSGLDRMKTTQSKKDTLFAFSQWCCNHNINSHIDSLDQVKGIGPWTINYIKLRGMNASDIWMETDLGIKKALNKFELRDSDAAAPWRSYLSIHLWSNL</sequence>
<dbReference type="SUPFAM" id="SSF55945">
    <property type="entry name" value="TATA-box binding protein-like"/>
    <property type="match status" value="1"/>
</dbReference>
<dbReference type="GO" id="GO:0006285">
    <property type="term" value="P:base-excision repair, AP site formation"/>
    <property type="evidence" value="ECO:0007669"/>
    <property type="project" value="TreeGrafter"/>
</dbReference>
<dbReference type="Gene3D" id="3.30.310.20">
    <property type="entry name" value="DNA-3-methyladenine glycosylase AlkA, N-terminal domain"/>
    <property type="match status" value="1"/>
</dbReference>
<dbReference type="InterPro" id="IPR037046">
    <property type="entry name" value="AlkA_N_sf"/>
</dbReference>
<evidence type="ECO:0000259" key="4">
    <source>
        <dbReference type="PROSITE" id="PS01124"/>
    </source>
</evidence>
<dbReference type="GO" id="GO:0032993">
    <property type="term" value="C:protein-DNA complex"/>
    <property type="evidence" value="ECO:0007669"/>
    <property type="project" value="TreeGrafter"/>
</dbReference>
<feature type="domain" description="HTH araC/xylS-type" evidence="4">
    <location>
        <begin position="94"/>
        <end position="192"/>
    </location>
</feature>
<dbReference type="Gene3D" id="1.10.340.30">
    <property type="entry name" value="Hypothetical protein, domain 2"/>
    <property type="match status" value="1"/>
</dbReference>
<dbReference type="PANTHER" id="PTHR43003">
    <property type="entry name" value="DNA-3-METHYLADENINE GLYCOSYLASE"/>
    <property type="match status" value="1"/>
</dbReference>
<dbReference type="EMBL" id="QGLM01000012">
    <property type="protein sequence ID" value="PXY95501.1"/>
    <property type="molecule type" value="Genomic_DNA"/>
</dbReference>
<keyword evidence="3" id="KW-0234">DNA repair</keyword>
<dbReference type="InterPro" id="IPR010316">
    <property type="entry name" value="AlkA_N"/>
</dbReference>
<dbReference type="InterPro" id="IPR004026">
    <property type="entry name" value="Ada_DNA_repair_Zn-bd"/>
</dbReference>
<dbReference type="PROSITE" id="PS01124">
    <property type="entry name" value="HTH_ARAC_FAMILY_2"/>
    <property type="match status" value="1"/>
</dbReference>
<protein>
    <submittedName>
        <fullName evidence="5">AraC family transcriptional regulator</fullName>
    </submittedName>
</protein>
<dbReference type="GO" id="GO:0003700">
    <property type="term" value="F:DNA-binding transcription factor activity"/>
    <property type="evidence" value="ECO:0007669"/>
    <property type="project" value="InterPro"/>
</dbReference>
<dbReference type="SMART" id="SM00342">
    <property type="entry name" value="HTH_ARAC"/>
    <property type="match status" value="1"/>
</dbReference>
<organism evidence="5 6">
    <name type="scientific">Frischella perrara</name>
    <dbReference type="NCBI Taxonomy" id="1267021"/>
    <lineage>
        <taxon>Bacteria</taxon>
        <taxon>Pseudomonadati</taxon>
        <taxon>Pseudomonadota</taxon>
        <taxon>Gammaproteobacteria</taxon>
        <taxon>Orbales</taxon>
        <taxon>Orbaceae</taxon>
        <taxon>Frischella</taxon>
    </lineage>
</organism>
<proteinExistence type="predicted"/>
<evidence type="ECO:0000313" key="6">
    <source>
        <dbReference type="Proteomes" id="UP000247838"/>
    </source>
</evidence>